<dbReference type="PROSITE" id="PS01071">
    <property type="entry name" value="GRPE"/>
    <property type="match status" value="1"/>
</dbReference>
<keyword evidence="6" id="KW-0175">Coiled coil</keyword>
<dbReference type="Gene3D" id="2.30.22.10">
    <property type="entry name" value="Head domain of nucleotide exchange factor GrpE"/>
    <property type="match status" value="1"/>
</dbReference>
<dbReference type="SUPFAM" id="SSF51064">
    <property type="entry name" value="Head domain of nucleotide exchange factor GrpE"/>
    <property type="match status" value="1"/>
</dbReference>
<proteinExistence type="inferred from homology"/>
<dbReference type="CDD" id="cd00446">
    <property type="entry name" value="GrpE"/>
    <property type="match status" value="1"/>
</dbReference>
<dbReference type="InterPro" id="IPR009012">
    <property type="entry name" value="GrpE_head"/>
</dbReference>
<dbReference type="GO" id="GO:0000774">
    <property type="term" value="F:adenyl-nucleotide exchange factor activity"/>
    <property type="evidence" value="ECO:0007669"/>
    <property type="project" value="InterPro"/>
</dbReference>
<evidence type="ECO:0000256" key="2">
    <source>
        <dbReference type="ARBA" id="ARBA00023186"/>
    </source>
</evidence>
<sequence>MTKHKAHKKPAVPARPPEPPVTADLAGAGPPPVEGAVQPETPAPAGGALVEPPAQMIQRLSEELEQLKDQRLRLAAEFDNFKKRTQRERAETWSRAQAEIAASILDSLDDLGRVAHLDAEQTPASDVLAGVELVERKLARVLTSAGLERLGAEGDSFDPHAHEAVSTAPAPTAAQDHLVASVLQPGYRFGGALLRPARVSVYVWQEPPPVDAPAPGW</sequence>
<dbReference type="PANTHER" id="PTHR21237">
    <property type="entry name" value="GRPE PROTEIN"/>
    <property type="match status" value="1"/>
</dbReference>
<feature type="compositionally biased region" description="Basic residues" evidence="7">
    <location>
        <begin position="1"/>
        <end position="10"/>
    </location>
</feature>
<dbReference type="Gene3D" id="3.90.20.20">
    <property type="match status" value="1"/>
</dbReference>
<keyword evidence="3 4" id="KW-0346">Stress response</keyword>
<dbReference type="PRINTS" id="PR00773">
    <property type="entry name" value="GRPEPROTEIN"/>
</dbReference>
<dbReference type="GO" id="GO:0051087">
    <property type="term" value="F:protein-folding chaperone binding"/>
    <property type="evidence" value="ECO:0007669"/>
    <property type="project" value="InterPro"/>
</dbReference>
<comment type="subunit">
    <text evidence="3">Homodimer.</text>
</comment>
<gene>
    <name evidence="3 8" type="primary">grpE</name>
</gene>
<name>A0A0H4TDL7_9BACT</name>
<dbReference type="GO" id="GO:0005737">
    <property type="term" value="C:cytoplasm"/>
    <property type="evidence" value="ECO:0007669"/>
    <property type="project" value="UniProtKB-SubCell"/>
</dbReference>
<dbReference type="AlphaFoldDB" id="A0A0H4TDL7"/>
<dbReference type="InterPro" id="IPR013805">
    <property type="entry name" value="GrpE_CC"/>
</dbReference>
<dbReference type="Pfam" id="PF01025">
    <property type="entry name" value="GrpE"/>
    <property type="match status" value="1"/>
</dbReference>
<feature type="region of interest" description="Disordered" evidence="7">
    <location>
        <begin position="1"/>
        <end position="52"/>
    </location>
</feature>
<dbReference type="EMBL" id="KT007046">
    <property type="protein sequence ID" value="AKQ04642.1"/>
    <property type="molecule type" value="Genomic_DNA"/>
</dbReference>
<evidence type="ECO:0000256" key="6">
    <source>
        <dbReference type="SAM" id="Coils"/>
    </source>
</evidence>
<evidence type="ECO:0000256" key="3">
    <source>
        <dbReference type="HAMAP-Rule" id="MF_01151"/>
    </source>
</evidence>
<dbReference type="GO" id="GO:0006457">
    <property type="term" value="P:protein folding"/>
    <property type="evidence" value="ECO:0007669"/>
    <property type="project" value="InterPro"/>
</dbReference>
<evidence type="ECO:0000256" key="5">
    <source>
        <dbReference type="RuleBase" id="RU004478"/>
    </source>
</evidence>
<protein>
    <recommendedName>
        <fullName evidence="3 4">Protein GrpE</fullName>
    </recommendedName>
    <alternativeName>
        <fullName evidence="3">HSP-70 cofactor</fullName>
    </alternativeName>
</protein>
<reference evidence="8" key="1">
    <citation type="journal article" date="2015" name="ISME J.">
        <title>Aquifer environment selects for microbial species cohorts in sediment and groundwater.</title>
        <authorList>
            <person name="Hug L.A."/>
            <person name="Thomas B.C."/>
            <person name="Brown C.T."/>
            <person name="Frischkorn K.R."/>
            <person name="Williams K.H."/>
            <person name="Tringe S.G."/>
            <person name="Banfield J.F."/>
        </authorList>
    </citation>
    <scope>NUCLEOTIDE SEQUENCE</scope>
</reference>
<dbReference type="HAMAP" id="MF_01151">
    <property type="entry name" value="GrpE"/>
    <property type="match status" value="1"/>
</dbReference>
<dbReference type="InterPro" id="IPR000740">
    <property type="entry name" value="GrpE"/>
</dbReference>
<dbReference type="GO" id="GO:0042803">
    <property type="term" value="F:protein homodimerization activity"/>
    <property type="evidence" value="ECO:0007669"/>
    <property type="project" value="InterPro"/>
</dbReference>
<dbReference type="GO" id="GO:0051082">
    <property type="term" value="F:unfolded protein binding"/>
    <property type="evidence" value="ECO:0007669"/>
    <property type="project" value="TreeGrafter"/>
</dbReference>
<keyword evidence="3" id="KW-0963">Cytoplasm</keyword>
<evidence type="ECO:0000256" key="1">
    <source>
        <dbReference type="ARBA" id="ARBA00009054"/>
    </source>
</evidence>
<feature type="coiled-coil region" evidence="6">
    <location>
        <begin position="57"/>
        <end position="84"/>
    </location>
</feature>
<comment type="similarity">
    <text evidence="1 3 5">Belongs to the GrpE family.</text>
</comment>
<dbReference type="SUPFAM" id="SSF58014">
    <property type="entry name" value="Coiled-coil domain of nucleotide exchange factor GrpE"/>
    <property type="match status" value="1"/>
</dbReference>
<comment type="function">
    <text evidence="3 4">Participates actively in the response to hyperosmotic and heat shock by preventing the aggregation of stress-denatured proteins, in association with DnaK and GrpE. It is the nucleotide exchange factor for DnaK and may function as a thermosensor. Unfolded proteins bind initially to DnaJ; upon interaction with the DnaJ-bound protein, DnaK hydrolyzes its bound ATP, resulting in the formation of a stable complex. GrpE releases ADP from DnaK; ATP binding to DnaK triggers the release of the substrate protein, thus completing the reaction cycle. Several rounds of ATP-dependent interactions between DnaJ, DnaK and GrpE are required for fully efficient folding.</text>
</comment>
<keyword evidence="2 3" id="KW-0143">Chaperone</keyword>
<dbReference type="PANTHER" id="PTHR21237:SF23">
    <property type="entry name" value="GRPE PROTEIN HOMOLOG, MITOCHONDRIAL"/>
    <property type="match status" value="1"/>
</dbReference>
<organism evidence="8">
    <name type="scientific">uncultured Gemmatimonadetes bacterium Rifle_16ft_4_minimus_7</name>
    <dbReference type="NCBI Taxonomy" id="1665098"/>
    <lineage>
        <taxon>Bacteria</taxon>
        <taxon>Pseudomonadati</taxon>
        <taxon>Gemmatimonadota</taxon>
        <taxon>environmental samples</taxon>
    </lineage>
</organism>
<comment type="subcellular location">
    <subcellularLocation>
        <location evidence="3">Cytoplasm</location>
    </subcellularLocation>
</comment>
<evidence type="ECO:0000313" key="8">
    <source>
        <dbReference type="EMBL" id="AKQ04642.1"/>
    </source>
</evidence>
<evidence type="ECO:0000256" key="7">
    <source>
        <dbReference type="SAM" id="MobiDB-lite"/>
    </source>
</evidence>
<accession>A0A0H4TDL7</accession>
<evidence type="ECO:0000256" key="4">
    <source>
        <dbReference type="RuleBase" id="RU000639"/>
    </source>
</evidence>